<organism evidence="1 2">
    <name type="scientific">Pandoraea capi</name>
    <dbReference type="NCBI Taxonomy" id="2508286"/>
    <lineage>
        <taxon>Bacteria</taxon>
        <taxon>Pseudomonadati</taxon>
        <taxon>Pseudomonadota</taxon>
        <taxon>Betaproteobacteria</taxon>
        <taxon>Burkholderiales</taxon>
        <taxon>Burkholderiaceae</taxon>
        <taxon>Pandoraea</taxon>
    </lineage>
</organism>
<gene>
    <name evidence="1" type="ORF">PCA20602_04842</name>
</gene>
<name>A0ABY6WBQ6_9BURK</name>
<dbReference type="EMBL" id="CABPRV010000015">
    <property type="protein sequence ID" value="VVE53044.1"/>
    <property type="molecule type" value="Genomic_DNA"/>
</dbReference>
<reference evidence="1 2" key="1">
    <citation type="submission" date="2019-08" db="EMBL/GenBank/DDBJ databases">
        <authorList>
            <person name="Peeters C."/>
        </authorList>
    </citation>
    <scope>NUCLEOTIDE SEQUENCE [LARGE SCALE GENOMIC DNA]</scope>
    <source>
        <strain evidence="1 2">LMG 20602</strain>
    </source>
</reference>
<evidence type="ECO:0000313" key="1">
    <source>
        <dbReference type="EMBL" id="VVE53044.1"/>
    </source>
</evidence>
<accession>A0ABY6WBQ6</accession>
<sequence length="222" mass="24521">MADPRISLNKLGEYMTATPARRRRIVEDQINPKDFIAARYVDAREYISDFICGNIDEEYLTDVAKNLRSQPYDSKFVAQDKILSADAINDFLGVSDQLPTGYRFEKVAASDSSTLEVSGVTVSIRPDVYLKNDENQVVGAIKLHFPKSNPLTTVAGEYVATGLRAFVQEGRESPIDNKLCVVVDVPSASVISAPKAGKKRMSDIEAACEEINARWRAKSNPT</sequence>
<comment type="caution">
    <text evidence="1">The sequence shown here is derived from an EMBL/GenBank/DDBJ whole genome shotgun (WGS) entry which is preliminary data.</text>
</comment>
<proteinExistence type="predicted"/>
<dbReference type="RefSeq" id="WP_150723325.1">
    <property type="nucleotide sequence ID" value="NZ_CABPRV010000015.1"/>
</dbReference>
<dbReference type="Proteomes" id="UP000366065">
    <property type="component" value="Unassembled WGS sequence"/>
</dbReference>
<keyword evidence="2" id="KW-1185">Reference proteome</keyword>
<protein>
    <submittedName>
        <fullName evidence="1">Uncharacterized protein</fullName>
    </submittedName>
</protein>
<evidence type="ECO:0000313" key="2">
    <source>
        <dbReference type="Proteomes" id="UP000366065"/>
    </source>
</evidence>